<keyword evidence="4" id="KW-1185">Reference proteome</keyword>
<dbReference type="GO" id="GO:0036503">
    <property type="term" value="P:ERAD pathway"/>
    <property type="evidence" value="ECO:0007669"/>
    <property type="project" value="TreeGrafter"/>
</dbReference>
<dbReference type="STRING" id="296587.C1FIS4"/>
<reference evidence="3 4" key="1">
    <citation type="journal article" date="2009" name="Science">
        <title>Green evolution and dynamic adaptations revealed by genomes of the marine picoeukaryotes Micromonas.</title>
        <authorList>
            <person name="Worden A.Z."/>
            <person name="Lee J.H."/>
            <person name="Mock T."/>
            <person name="Rouze P."/>
            <person name="Simmons M.P."/>
            <person name="Aerts A.L."/>
            <person name="Allen A.E."/>
            <person name="Cuvelier M.L."/>
            <person name="Derelle E."/>
            <person name="Everett M.V."/>
            <person name="Foulon E."/>
            <person name="Grimwood J."/>
            <person name="Gundlach H."/>
            <person name="Henrissat B."/>
            <person name="Napoli C."/>
            <person name="McDonald S.M."/>
            <person name="Parker M.S."/>
            <person name="Rombauts S."/>
            <person name="Salamov A."/>
            <person name="Von Dassow P."/>
            <person name="Badger J.H."/>
            <person name="Coutinho P.M."/>
            <person name="Demir E."/>
            <person name="Dubchak I."/>
            <person name="Gentemann C."/>
            <person name="Eikrem W."/>
            <person name="Gready J.E."/>
            <person name="John U."/>
            <person name="Lanier W."/>
            <person name="Lindquist E.A."/>
            <person name="Lucas S."/>
            <person name="Mayer K.F."/>
            <person name="Moreau H."/>
            <person name="Not F."/>
            <person name="Otillar R."/>
            <person name="Panaud O."/>
            <person name="Pangilinan J."/>
            <person name="Paulsen I."/>
            <person name="Piegu B."/>
            <person name="Poliakov A."/>
            <person name="Robbens S."/>
            <person name="Schmutz J."/>
            <person name="Toulza E."/>
            <person name="Wyss T."/>
            <person name="Zelensky A."/>
            <person name="Zhou K."/>
            <person name="Armbrust E.V."/>
            <person name="Bhattacharya D."/>
            <person name="Goodenough U.W."/>
            <person name="Van de Peer Y."/>
            <person name="Grigoriev I.V."/>
        </authorList>
    </citation>
    <scope>NUCLEOTIDE SEQUENCE [LARGE SCALE GENOMIC DNA]</scope>
    <source>
        <strain evidence="4">RCC299 / NOUM17</strain>
    </source>
</reference>
<dbReference type="PRINTS" id="PR00625">
    <property type="entry name" value="JDOMAIN"/>
</dbReference>
<dbReference type="GeneID" id="8248097"/>
<dbReference type="InterPro" id="IPR036869">
    <property type="entry name" value="J_dom_sf"/>
</dbReference>
<dbReference type="InParanoid" id="C1FIS4"/>
<dbReference type="eggNOG" id="ENOG502SCA3">
    <property type="taxonomic scope" value="Eukaryota"/>
</dbReference>
<sequence length="68" mass="7677">DGEPGKETPVEPFGPWKVLGVSFGASDEEVRVAFKRLALIHHPDKGGNQDAFVEIRQAFEELTERRER</sequence>
<dbReference type="CDD" id="cd06257">
    <property type="entry name" value="DnaJ"/>
    <property type="match status" value="1"/>
</dbReference>
<evidence type="ECO:0000313" key="3">
    <source>
        <dbReference type="EMBL" id="ACO70227.1"/>
    </source>
</evidence>
<dbReference type="InterPro" id="IPR051948">
    <property type="entry name" value="Hsp70_co-chaperone_J-domain"/>
</dbReference>
<gene>
    <name evidence="3" type="ORF">MICPUN_74892</name>
</gene>
<feature type="non-terminal residue" evidence="3">
    <location>
        <position position="1"/>
    </location>
</feature>
<dbReference type="EMBL" id="CP001577">
    <property type="protein sequence ID" value="ACO70227.1"/>
    <property type="molecule type" value="Genomic_DNA"/>
</dbReference>
<dbReference type="Proteomes" id="UP000002009">
    <property type="component" value="Chromosome 12"/>
</dbReference>
<dbReference type="Gene3D" id="1.10.287.110">
    <property type="entry name" value="DnaJ domain"/>
    <property type="match status" value="1"/>
</dbReference>
<evidence type="ECO:0000313" key="4">
    <source>
        <dbReference type="Proteomes" id="UP000002009"/>
    </source>
</evidence>
<keyword evidence="1" id="KW-0143">Chaperone</keyword>
<dbReference type="InterPro" id="IPR001623">
    <property type="entry name" value="DnaJ_domain"/>
</dbReference>
<dbReference type="SMART" id="SM00271">
    <property type="entry name" value="DnaJ"/>
    <property type="match status" value="1"/>
</dbReference>
<protein>
    <recommendedName>
        <fullName evidence="2">J domain-containing protein</fullName>
    </recommendedName>
</protein>
<feature type="non-terminal residue" evidence="3">
    <location>
        <position position="68"/>
    </location>
</feature>
<evidence type="ECO:0000256" key="1">
    <source>
        <dbReference type="ARBA" id="ARBA00023186"/>
    </source>
</evidence>
<name>C1FIS4_MICCC</name>
<dbReference type="SUPFAM" id="SSF46565">
    <property type="entry name" value="Chaperone J-domain"/>
    <property type="match status" value="1"/>
</dbReference>
<feature type="domain" description="J" evidence="2">
    <location>
        <begin position="14"/>
        <end position="68"/>
    </location>
</feature>
<dbReference type="Pfam" id="PF00226">
    <property type="entry name" value="DnaJ"/>
    <property type="match status" value="1"/>
</dbReference>
<evidence type="ECO:0000259" key="2">
    <source>
        <dbReference type="PROSITE" id="PS50076"/>
    </source>
</evidence>
<dbReference type="KEGG" id="mis:MICPUN_74892"/>
<dbReference type="GO" id="GO:0005783">
    <property type="term" value="C:endoplasmic reticulum"/>
    <property type="evidence" value="ECO:0007669"/>
    <property type="project" value="TreeGrafter"/>
</dbReference>
<accession>C1FIS4</accession>
<dbReference type="AlphaFoldDB" id="C1FIS4"/>
<organism evidence="3 4">
    <name type="scientific">Micromonas commoda (strain RCC299 / NOUM17 / CCMP2709)</name>
    <name type="common">Picoplanktonic green alga</name>
    <dbReference type="NCBI Taxonomy" id="296587"/>
    <lineage>
        <taxon>Eukaryota</taxon>
        <taxon>Viridiplantae</taxon>
        <taxon>Chlorophyta</taxon>
        <taxon>Mamiellophyceae</taxon>
        <taxon>Mamiellales</taxon>
        <taxon>Mamiellaceae</taxon>
        <taxon>Micromonas</taxon>
    </lineage>
</organism>
<dbReference type="PANTHER" id="PTHR44360">
    <property type="entry name" value="DNAJ HOMOLOG SUBFAMILY B MEMBER 9"/>
    <property type="match status" value="1"/>
</dbReference>
<proteinExistence type="predicted"/>
<dbReference type="GO" id="GO:0051787">
    <property type="term" value="F:misfolded protein binding"/>
    <property type="evidence" value="ECO:0007669"/>
    <property type="project" value="TreeGrafter"/>
</dbReference>
<dbReference type="GO" id="GO:0051087">
    <property type="term" value="F:protein-folding chaperone binding"/>
    <property type="evidence" value="ECO:0007669"/>
    <property type="project" value="TreeGrafter"/>
</dbReference>
<dbReference type="PROSITE" id="PS50076">
    <property type="entry name" value="DNAJ_2"/>
    <property type="match status" value="1"/>
</dbReference>
<dbReference type="PANTHER" id="PTHR44360:SF1">
    <property type="entry name" value="DNAJ HOMOLOG SUBFAMILY B MEMBER 9"/>
    <property type="match status" value="1"/>
</dbReference>
<dbReference type="OrthoDB" id="495069at2759"/>
<dbReference type="RefSeq" id="XP_002508969.1">
    <property type="nucleotide sequence ID" value="XM_002508923.1"/>
</dbReference>